<dbReference type="Proteomes" id="UP000233556">
    <property type="component" value="Unassembled WGS sequence"/>
</dbReference>
<sequence length="212" mass="24388">MIPLVDEGKAVKVVYLDFSKAFDTVSYSILWEKLTAHGLYNTLHWIENWLDGRAQRVVASLQELQTLEETEKVWTKEDFPLVEEDQVREQLSKLDIHKSVGPDGMHPQVLRELAEVIVGPLNIIFERSWRKGEVPKDWRKANVTPVFKKGKKKDPGNYRPVSHISIPGKMMEPLVLGVISKHMEEKKAIRSSQYIFTKGKLCLTNLIAFYMA</sequence>
<dbReference type="AlphaFoldDB" id="A0A2I0TZH5"/>
<reference evidence="2" key="2">
    <citation type="submission" date="2017-12" db="EMBL/GenBank/DDBJ databases">
        <title>Genome sequence of the Bar-tailed Godwit (Limosa lapponica baueri).</title>
        <authorList>
            <person name="Lima N.C.B."/>
            <person name="Parody-Merino A.M."/>
            <person name="Battley P.F."/>
            <person name="Fidler A.E."/>
            <person name="Prosdocimi F."/>
        </authorList>
    </citation>
    <scope>NUCLEOTIDE SEQUENCE [LARGE SCALE GENOMIC DNA]</scope>
</reference>
<dbReference type="PANTHER" id="PTHR33395">
    <property type="entry name" value="TRANSCRIPTASE, PUTATIVE-RELATED-RELATED"/>
    <property type="match status" value="1"/>
</dbReference>
<dbReference type="GO" id="GO:0061343">
    <property type="term" value="P:cell adhesion involved in heart morphogenesis"/>
    <property type="evidence" value="ECO:0007669"/>
    <property type="project" value="TreeGrafter"/>
</dbReference>
<dbReference type="GO" id="GO:0031012">
    <property type="term" value="C:extracellular matrix"/>
    <property type="evidence" value="ECO:0007669"/>
    <property type="project" value="TreeGrafter"/>
</dbReference>
<dbReference type="EMBL" id="KZ506538">
    <property type="protein sequence ID" value="PKU39220.1"/>
    <property type="molecule type" value="Genomic_DNA"/>
</dbReference>
<dbReference type="OrthoDB" id="416454at2759"/>
<protein>
    <submittedName>
        <fullName evidence="1">Uncharacterized protein</fullName>
    </submittedName>
</protein>
<accession>A0A2I0TZH5</accession>
<dbReference type="GO" id="GO:0007508">
    <property type="term" value="P:larval heart development"/>
    <property type="evidence" value="ECO:0007669"/>
    <property type="project" value="TreeGrafter"/>
</dbReference>
<evidence type="ECO:0000313" key="2">
    <source>
        <dbReference type="Proteomes" id="UP000233556"/>
    </source>
</evidence>
<dbReference type="PANTHER" id="PTHR33395:SF22">
    <property type="entry name" value="REVERSE TRANSCRIPTASE DOMAIN-CONTAINING PROTEIN"/>
    <property type="match status" value="1"/>
</dbReference>
<gene>
    <name evidence="1" type="ORF">llap_10472</name>
</gene>
<keyword evidence="2" id="KW-1185">Reference proteome</keyword>
<proteinExistence type="predicted"/>
<evidence type="ECO:0000313" key="1">
    <source>
        <dbReference type="EMBL" id="PKU39220.1"/>
    </source>
</evidence>
<name>A0A2I0TZH5_LIMLA</name>
<organism evidence="1 2">
    <name type="scientific">Limosa lapponica baueri</name>
    <dbReference type="NCBI Taxonomy" id="1758121"/>
    <lineage>
        <taxon>Eukaryota</taxon>
        <taxon>Metazoa</taxon>
        <taxon>Chordata</taxon>
        <taxon>Craniata</taxon>
        <taxon>Vertebrata</taxon>
        <taxon>Euteleostomi</taxon>
        <taxon>Archelosauria</taxon>
        <taxon>Archosauria</taxon>
        <taxon>Dinosauria</taxon>
        <taxon>Saurischia</taxon>
        <taxon>Theropoda</taxon>
        <taxon>Coelurosauria</taxon>
        <taxon>Aves</taxon>
        <taxon>Neognathae</taxon>
        <taxon>Neoaves</taxon>
        <taxon>Charadriiformes</taxon>
        <taxon>Scolopacidae</taxon>
        <taxon>Limosa</taxon>
    </lineage>
</organism>
<reference evidence="2" key="1">
    <citation type="submission" date="2017-11" db="EMBL/GenBank/DDBJ databases">
        <authorList>
            <person name="Lima N.C."/>
            <person name="Parody-Merino A.M."/>
            <person name="Battley P.F."/>
            <person name="Fidler A.E."/>
            <person name="Prosdocimi F."/>
        </authorList>
    </citation>
    <scope>NUCLEOTIDE SEQUENCE [LARGE SCALE GENOMIC DNA]</scope>
</reference>